<reference evidence="3" key="1">
    <citation type="journal article" date="2017" name="Gigascience">
        <title>The genome draft of coconut (Cocos nucifera).</title>
        <authorList>
            <person name="Xiao Y."/>
            <person name="Xu P."/>
            <person name="Fan H."/>
            <person name="Baudouin L."/>
            <person name="Xia W."/>
            <person name="Bocs S."/>
            <person name="Xu J."/>
            <person name="Li Q."/>
            <person name="Guo A."/>
            <person name="Zhou L."/>
            <person name="Li J."/>
            <person name="Wu Y."/>
            <person name="Ma Z."/>
            <person name="Armero A."/>
            <person name="Issali A.E."/>
            <person name="Liu N."/>
            <person name="Peng M."/>
            <person name="Yang Y."/>
        </authorList>
    </citation>
    <scope>NUCLEOTIDE SEQUENCE</scope>
    <source>
        <tissue evidence="3">Spear leaf of Hainan Tall coconut</tissue>
    </source>
</reference>
<evidence type="ECO:0000256" key="2">
    <source>
        <dbReference type="SAM" id="MobiDB-lite"/>
    </source>
</evidence>
<organism evidence="3 4">
    <name type="scientific">Cocos nucifera</name>
    <name type="common">Coconut palm</name>
    <dbReference type="NCBI Taxonomy" id="13894"/>
    <lineage>
        <taxon>Eukaryota</taxon>
        <taxon>Viridiplantae</taxon>
        <taxon>Streptophyta</taxon>
        <taxon>Embryophyta</taxon>
        <taxon>Tracheophyta</taxon>
        <taxon>Spermatophyta</taxon>
        <taxon>Magnoliopsida</taxon>
        <taxon>Liliopsida</taxon>
        <taxon>Arecaceae</taxon>
        <taxon>Arecoideae</taxon>
        <taxon>Cocoseae</taxon>
        <taxon>Attaleinae</taxon>
        <taxon>Cocos</taxon>
    </lineage>
</organism>
<feature type="region of interest" description="Disordered" evidence="2">
    <location>
        <begin position="248"/>
        <end position="295"/>
    </location>
</feature>
<protein>
    <submittedName>
        <fullName evidence="3">Uncharacterized protein</fullName>
    </submittedName>
</protein>
<accession>A0A8K0MYV0</accession>
<feature type="compositionally biased region" description="Polar residues" evidence="2">
    <location>
        <begin position="284"/>
        <end position="295"/>
    </location>
</feature>
<feature type="coiled-coil region" evidence="1">
    <location>
        <begin position="71"/>
        <end position="178"/>
    </location>
</feature>
<evidence type="ECO:0000313" key="4">
    <source>
        <dbReference type="Proteomes" id="UP000797356"/>
    </source>
</evidence>
<sequence>MLVRDLLFTMMPQWDLNSRRRDLGLEELINFDFSSILDSAIYFRLFTEYMTWLFKNKKAMMEVPQSTKDYKKMAEKKAAKKAKVIEELKKQLQEKLATVKKKNKVLMDHQRKANEREKRLFKLQQEVSKIPELEAKVKELEEMVSSQDDMVAAQDKTLLVYQRDVERLKAAADRAVEDYKSSEAFHEEVTEALGKAFDCGFNNYGSLVGKLFPNLDLSGVTQEIGLPLLSKTIAQPSLDVAPPVDVPQPIPEVAPQQLSPAPIETSAPTEAPAVEIIPVEDDQATTPVQASRVNA</sequence>
<keyword evidence="1" id="KW-0175">Coiled coil</keyword>
<reference evidence="3" key="2">
    <citation type="submission" date="2019-07" db="EMBL/GenBank/DDBJ databases">
        <authorList>
            <person name="Yang Y."/>
            <person name="Bocs S."/>
            <person name="Baudouin L."/>
        </authorList>
    </citation>
    <scope>NUCLEOTIDE SEQUENCE</scope>
    <source>
        <tissue evidence="3">Spear leaf of Hainan Tall coconut</tissue>
    </source>
</reference>
<dbReference type="EMBL" id="CM017874">
    <property type="protein sequence ID" value="KAG1334316.1"/>
    <property type="molecule type" value="Genomic_DNA"/>
</dbReference>
<dbReference type="Proteomes" id="UP000797356">
    <property type="component" value="Chromosome 3"/>
</dbReference>
<gene>
    <name evidence="3" type="ORF">COCNU_03G004350</name>
</gene>
<name>A0A8K0MYV0_COCNU</name>
<evidence type="ECO:0000313" key="3">
    <source>
        <dbReference type="EMBL" id="KAG1334316.1"/>
    </source>
</evidence>
<comment type="caution">
    <text evidence="3">The sequence shown here is derived from an EMBL/GenBank/DDBJ whole genome shotgun (WGS) entry which is preliminary data.</text>
</comment>
<dbReference type="AlphaFoldDB" id="A0A8K0MYV0"/>
<evidence type="ECO:0000256" key="1">
    <source>
        <dbReference type="SAM" id="Coils"/>
    </source>
</evidence>
<proteinExistence type="predicted"/>
<keyword evidence="4" id="KW-1185">Reference proteome</keyword>